<dbReference type="GO" id="GO:0000978">
    <property type="term" value="F:RNA polymerase II cis-regulatory region sequence-specific DNA binding"/>
    <property type="evidence" value="ECO:0007669"/>
    <property type="project" value="TreeGrafter"/>
</dbReference>
<dbReference type="GO" id="GO:0000981">
    <property type="term" value="F:DNA-binding transcription factor activity, RNA polymerase II-specific"/>
    <property type="evidence" value="ECO:0007669"/>
    <property type="project" value="InterPro"/>
</dbReference>
<dbReference type="PANTHER" id="PTHR47424">
    <property type="entry name" value="REGULATORY PROTEIN GAL4"/>
    <property type="match status" value="1"/>
</dbReference>
<dbReference type="Proteomes" id="UP000000599">
    <property type="component" value="Chromosome C"/>
</dbReference>
<dbReference type="GO" id="GO:0000435">
    <property type="term" value="P:positive regulation of transcription from RNA polymerase II promoter by galactose"/>
    <property type="evidence" value="ECO:0007669"/>
    <property type="project" value="TreeGrafter"/>
</dbReference>
<proteinExistence type="predicted"/>
<dbReference type="GO" id="GO:0005634">
    <property type="term" value="C:nucleus"/>
    <property type="evidence" value="ECO:0007669"/>
    <property type="project" value="TreeGrafter"/>
</dbReference>
<keyword evidence="9" id="KW-1185">Reference proteome</keyword>
<dbReference type="KEGG" id="dha:DEHA2C00946g"/>
<feature type="compositionally biased region" description="Basic and acidic residues" evidence="6">
    <location>
        <begin position="1"/>
        <end position="12"/>
    </location>
</feature>
<dbReference type="OrthoDB" id="3364175at2759"/>
<dbReference type="GO" id="GO:0006351">
    <property type="term" value="P:DNA-templated transcription"/>
    <property type="evidence" value="ECO:0007669"/>
    <property type="project" value="InterPro"/>
</dbReference>
<dbReference type="GO" id="GO:0008270">
    <property type="term" value="F:zinc ion binding"/>
    <property type="evidence" value="ECO:0007669"/>
    <property type="project" value="InterPro"/>
</dbReference>
<dbReference type="SUPFAM" id="SSF57701">
    <property type="entry name" value="Zn2/Cys6 DNA-binding domain"/>
    <property type="match status" value="1"/>
</dbReference>
<dbReference type="EMBL" id="CR382135">
    <property type="protein sequence ID" value="CAR65519.1"/>
    <property type="molecule type" value="Genomic_DNA"/>
</dbReference>
<feature type="domain" description="Zn(2)-C6 fungal-type" evidence="7">
    <location>
        <begin position="22"/>
        <end position="52"/>
    </location>
</feature>
<dbReference type="GeneID" id="8998288"/>
<dbReference type="Gene3D" id="4.10.240.10">
    <property type="entry name" value="Zn(2)-C6 fungal-type DNA-binding domain"/>
    <property type="match status" value="1"/>
</dbReference>
<feature type="compositionally biased region" description="Acidic residues" evidence="6">
    <location>
        <begin position="104"/>
        <end position="121"/>
    </location>
</feature>
<accession>B5RT57</accession>
<dbReference type="VEuPathDB" id="FungiDB:DEHA2C00946g"/>
<keyword evidence="2" id="KW-0805">Transcription regulation</keyword>
<protein>
    <submittedName>
        <fullName evidence="8">DEHA2C00946p</fullName>
    </submittedName>
</protein>
<dbReference type="InParanoid" id="B5RT57"/>
<evidence type="ECO:0000256" key="4">
    <source>
        <dbReference type="ARBA" id="ARBA00023163"/>
    </source>
</evidence>
<reference evidence="8 9" key="1">
    <citation type="journal article" date="2004" name="Nature">
        <title>Genome evolution in yeasts.</title>
        <authorList>
            <consortium name="Genolevures"/>
            <person name="Dujon B."/>
            <person name="Sherman D."/>
            <person name="Fischer G."/>
            <person name="Durrens P."/>
            <person name="Casaregola S."/>
            <person name="Lafontaine I."/>
            <person name="de Montigny J."/>
            <person name="Marck C."/>
            <person name="Neuveglise C."/>
            <person name="Talla E."/>
            <person name="Goffard N."/>
            <person name="Frangeul L."/>
            <person name="Aigle M."/>
            <person name="Anthouard V."/>
            <person name="Babour A."/>
            <person name="Barbe V."/>
            <person name="Barnay S."/>
            <person name="Blanchin S."/>
            <person name="Beckerich J.M."/>
            <person name="Beyne E."/>
            <person name="Bleykasten C."/>
            <person name="Boisrame A."/>
            <person name="Boyer J."/>
            <person name="Cattolico L."/>
            <person name="Confanioleri F."/>
            <person name="de Daruvar A."/>
            <person name="Despons L."/>
            <person name="Fabre E."/>
            <person name="Fairhead C."/>
            <person name="Ferry-Dumazet H."/>
            <person name="Groppi A."/>
            <person name="Hantraye F."/>
            <person name="Hennequin C."/>
            <person name="Jauniaux N."/>
            <person name="Joyet P."/>
            <person name="Kachouri R."/>
            <person name="Kerrest A."/>
            <person name="Koszul R."/>
            <person name="Lemaire M."/>
            <person name="Lesur I."/>
            <person name="Ma L."/>
            <person name="Muller H."/>
            <person name="Nicaud J.M."/>
            <person name="Nikolski M."/>
            <person name="Oztas S."/>
            <person name="Ozier-Kalogeropoulos O."/>
            <person name="Pellenz S."/>
            <person name="Potier S."/>
            <person name="Richard G.F."/>
            <person name="Straub M.L."/>
            <person name="Suleau A."/>
            <person name="Swennene D."/>
            <person name="Tekaia F."/>
            <person name="Wesolowski-Louvel M."/>
            <person name="Westhof E."/>
            <person name="Wirth B."/>
            <person name="Zeniou-Meyer M."/>
            <person name="Zivanovic I."/>
            <person name="Bolotin-Fukuhara M."/>
            <person name="Thierry A."/>
            <person name="Bouchier C."/>
            <person name="Caudron B."/>
            <person name="Scarpelli C."/>
            <person name="Gaillardin C."/>
            <person name="Weissenbach J."/>
            <person name="Wincker P."/>
            <person name="Souciet J.L."/>
        </authorList>
    </citation>
    <scope>NUCLEOTIDE SEQUENCE [LARGE SCALE GENOMIC DNA]</scope>
    <source>
        <strain evidence="9">ATCC 36239 / CBS 767 / BCRC 21394 / JCM 1990 / NBRC 0083 / IGC 2968</strain>
    </source>
</reference>
<dbReference type="SMART" id="SM00906">
    <property type="entry name" value="Fungal_trans"/>
    <property type="match status" value="1"/>
</dbReference>
<evidence type="ECO:0000313" key="9">
    <source>
        <dbReference type="Proteomes" id="UP000000599"/>
    </source>
</evidence>
<dbReference type="InterPro" id="IPR051127">
    <property type="entry name" value="Fungal_SecMet_Regulators"/>
</dbReference>
<feature type="region of interest" description="Disordered" evidence="6">
    <location>
        <begin position="670"/>
        <end position="693"/>
    </location>
</feature>
<gene>
    <name evidence="8" type="ordered locus">DEHA2C00946g</name>
</gene>
<dbReference type="InterPro" id="IPR001138">
    <property type="entry name" value="Zn2Cys6_DnaBD"/>
</dbReference>
<dbReference type="CDD" id="cd00067">
    <property type="entry name" value="GAL4"/>
    <property type="match status" value="1"/>
</dbReference>
<dbReference type="OMA" id="CFWEFIH"/>
<feature type="region of interest" description="Disordered" evidence="6">
    <location>
        <begin position="1"/>
        <end position="20"/>
    </location>
</feature>
<dbReference type="SMART" id="SM00066">
    <property type="entry name" value="GAL4"/>
    <property type="match status" value="1"/>
</dbReference>
<dbReference type="AlphaFoldDB" id="B5RT57"/>
<dbReference type="eggNOG" id="ENOG502RJRW">
    <property type="taxonomic scope" value="Eukaryota"/>
</dbReference>
<evidence type="ECO:0000256" key="3">
    <source>
        <dbReference type="ARBA" id="ARBA00023125"/>
    </source>
</evidence>
<feature type="compositionally biased region" description="Polar residues" evidence="6">
    <location>
        <begin position="164"/>
        <end position="173"/>
    </location>
</feature>
<dbReference type="PROSITE" id="PS00463">
    <property type="entry name" value="ZN2_CY6_FUNGAL_1"/>
    <property type="match status" value="1"/>
</dbReference>
<feature type="region of interest" description="Disordered" evidence="6">
    <location>
        <begin position="77"/>
        <end position="134"/>
    </location>
</feature>
<evidence type="ECO:0000259" key="7">
    <source>
        <dbReference type="PROSITE" id="PS50048"/>
    </source>
</evidence>
<feature type="region of interest" description="Disordered" evidence="6">
    <location>
        <begin position="164"/>
        <end position="183"/>
    </location>
</feature>
<evidence type="ECO:0000313" key="8">
    <source>
        <dbReference type="EMBL" id="CAR65519.1"/>
    </source>
</evidence>
<dbReference type="Pfam" id="PF04082">
    <property type="entry name" value="Fungal_trans"/>
    <property type="match status" value="1"/>
</dbReference>
<dbReference type="PANTHER" id="PTHR47424:SF3">
    <property type="entry name" value="REGULATORY PROTEIN GAL4"/>
    <property type="match status" value="1"/>
</dbReference>
<dbReference type="RefSeq" id="XP_002770152.1">
    <property type="nucleotide sequence ID" value="XM_002770106.1"/>
</dbReference>
<dbReference type="InterPro" id="IPR036864">
    <property type="entry name" value="Zn2-C6_fun-type_DNA-bd_sf"/>
</dbReference>
<keyword evidence="3" id="KW-0238">DNA-binding</keyword>
<dbReference type="HOGENOM" id="CLU_008511_1_1_1"/>
<evidence type="ECO:0000256" key="6">
    <source>
        <dbReference type="SAM" id="MobiDB-lite"/>
    </source>
</evidence>
<dbReference type="STRING" id="284592.B5RT57"/>
<keyword evidence="4" id="KW-0804">Transcription</keyword>
<keyword evidence="5" id="KW-0539">Nucleus</keyword>
<dbReference type="Pfam" id="PF00172">
    <property type="entry name" value="Zn_clus"/>
    <property type="match status" value="1"/>
</dbReference>
<dbReference type="InterPro" id="IPR007219">
    <property type="entry name" value="XnlR_reg_dom"/>
</dbReference>
<name>B5RT57_DEBHA</name>
<keyword evidence="1" id="KW-0479">Metal-binding</keyword>
<sequence>MREMKKNANGDKKNKRRRVASACEGCRQRKTRCDGVQPTCGICQKRKISCVYGKRYTRAHVSVDYVKSLEEKLGILSNDGKPKSNYFDRSPSVASTHSIKDEDLHDEDEDEDEKNNEDYEEIEKKSNEGSETNTHIIVSYPDSVISEAQFSPDIQRQHFRFNQTESSEYSTTDAMGAGSGTHPNVKNKDKSFYGKSAAMSFMKELFVSVDGGKSSDEEVESSRKCKYKMTRSGKPSNKSIDSIKLPPRSVANNYVKNYFDYAYPLYPFIHKPTFMAAYEEIWSAGGDRSEVDELFYSIVNVIFAFGYRLSPTGELLETNANANVYFERSQELLKFHLMDSGSLLLIQALLLTGQFLQATTRSAGCWNIVGLAIRIAQGLGLHMEKSMSPKRSYIEQEIEKRLWDGCLLMDKIVSMTFGRPLMVVQDHVQEAPVYIDDEFITDTSINYPPIEKPSVLSFVSETVKLYDILAEILNIFYTDSGPDCVDLLISIFKFQERLYDFQDNIPTHIKFGHGLLETPYQRQSIVLHIRYLHLKIMLYRPVLFPKNRDQVSNSGINRTELYMSSQRSISALCVDTAMELISMINRYRSADITLLPAIWYNVFYIYTAASVLLAAKLQPSLQDDLDKIKFESSWTMMSELLSSYKSQSKSAARCLKVLEMMNDRIKFTSQKRSKKNYGTHHQPEESYSTNSESEIPTDLLYSLMYDTEGPFGGPFFYNNEFDRII</sequence>
<evidence type="ECO:0000256" key="5">
    <source>
        <dbReference type="ARBA" id="ARBA00023242"/>
    </source>
</evidence>
<evidence type="ECO:0000256" key="1">
    <source>
        <dbReference type="ARBA" id="ARBA00022723"/>
    </source>
</evidence>
<dbReference type="CDD" id="cd12148">
    <property type="entry name" value="fungal_TF_MHR"/>
    <property type="match status" value="1"/>
</dbReference>
<dbReference type="PROSITE" id="PS50048">
    <property type="entry name" value="ZN2_CY6_FUNGAL_2"/>
    <property type="match status" value="1"/>
</dbReference>
<organism evidence="8 9">
    <name type="scientific">Debaryomyces hansenii (strain ATCC 36239 / CBS 767 / BCRC 21394 / JCM 1990 / NBRC 0083 / IGC 2968)</name>
    <name type="common">Yeast</name>
    <name type="synonym">Torulaspora hansenii</name>
    <dbReference type="NCBI Taxonomy" id="284592"/>
    <lineage>
        <taxon>Eukaryota</taxon>
        <taxon>Fungi</taxon>
        <taxon>Dikarya</taxon>
        <taxon>Ascomycota</taxon>
        <taxon>Saccharomycotina</taxon>
        <taxon>Pichiomycetes</taxon>
        <taxon>Debaryomycetaceae</taxon>
        <taxon>Debaryomyces</taxon>
    </lineage>
</organism>
<evidence type="ECO:0000256" key="2">
    <source>
        <dbReference type="ARBA" id="ARBA00023015"/>
    </source>
</evidence>